<name>A0A507AZQ0_9PEZI</name>
<evidence type="ECO:0000313" key="3">
    <source>
        <dbReference type="EMBL" id="TPX10331.1"/>
    </source>
</evidence>
<protein>
    <submittedName>
        <fullName evidence="3">Uncharacterized protein</fullName>
    </submittedName>
</protein>
<evidence type="ECO:0000256" key="1">
    <source>
        <dbReference type="SAM" id="MobiDB-lite"/>
    </source>
</evidence>
<reference evidence="3 4" key="1">
    <citation type="submission" date="2019-06" db="EMBL/GenBank/DDBJ databases">
        <title>Draft genome sequence of the filamentous fungus Phialemoniopsis curvata isolated from diesel fuel.</title>
        <authorList>
            <person name="Varaljay V.A."/>
            <person name="Lyon W.J."/>
            <person name="Crouch A.L."/>
            <person name="Drake C.E."/>
            <person name="Hollomon J.M."/>
            <person name="Nadeau L.J."/>
            <person name="Nunn H.S."/>
            <person name="Stevenson B.S."/>
            <person name="Bojanowski C.L."/>
            <person name="Crookes-Goodson W.J."/>
        </authorList>
    </citation>
    <scope>NUCLEOTIDE SEQUENCE [LARGE SCALE GENOMIC DNA]</scope>
    <source>
        <strain evidence="3 4">D216</strain>
    </source>
</reference>
<dbReference type="Gene3D" id="1.50.10.10">
    <property type="match status" value="1"/>
</dbReference>
<dbReference type="PIRSF" id="PIRSF028846">
    <property type="entry name" value="UCP028846"/>
    <property type="match status" value="1"/>
</dbReference>
<dbReference type="GO" id="GO:0005975">
    <property type="term" value="P:carbohydrate metabolic process"/>
    <property type="evidence" value="ECO:0007669"/>
    <property type="project" value="InterPro"/>
</dbReference>
<gene>
    <name evidence="3" type="ORF">E0L32_008736</name>
</gene>
<dbReference type="SUPFAM" id="SSF48208">
    <property type="entry name" value="Six-hairpin glycosidases"/>
    <property type="match status" value="1"/>
</dbReference>
<dbReference type="PANTHER" id="PTHR31047:SF1">
    <property type="entry name" value="DUF1237 DOMAIN-CONTAINING PROTEIN"/>
    <property type="match status" value="1"/>
</dbReference>
<dbReference type="RefSeq" id="XP_030992042.1">
    <property type="nucleotide sequence ID" value="XM_031143623.1"/>
</dbReference>
<dbReference type="PANTHER" id="PTHR31047">
    <property type="entry name" value="MEIOTICALLY UP-REGULATED GENE 157 PROTEIN"/>
    <property type="match status" value="1"/>
</dbReference>
<feature type="chain" id="PRO_5021278397" evidence="2">
    <location>
        <begin position="22"/>
        <end position="501"/>
    </location>
</feature>
<dbReference type="STRING" id="1093900.A0A507AZQ0"/>
<dbReference type="GO" id="GO:0003824">
    <property type="term" value="F:catalytic activity"/>
    <property type="evidence" value="ECO:0007669"/>
    <property type="project" value="UniProtKB-ARBA"/>
</dbReference>
<organism evidence="3 4">
    <name type="scientific">Thyridium curvatum</name>
    <dbReference type="NCBI Taxonomy" id="1093900"/>
    <lineage>
        <taxon>Eukaryota</taxon>
        <taxon>Fungi</taxon>
        <taxon>Dikarya</taxon>
        <taxon>Ascomycota</taxon>
        <taxon>Pezizomycotina</taxon>
        <taxon>Sordariomycetes</taxon>
        <taxon>Sordariomycetidae</taxon>
        <taxon>Thyridiales</taxon>
        <taxon>Thyridiaceae</taxon>
        <taxon>Thyridium</taxon>
    </lineage>
</organism>
<sequence length="501" mass="54116">MRRQMALQLPLLALTATASLAASPAAQPPASCPDYAEYSKTKHPPYSSGPLQLGYMRPEPQCRTFNSSDVGDILKDMEGAIANPDLYRFFHNAYPNTLDTAIRWHGVAADNPDEELTFVITGDIDAMWLRDSANQMQSYLPVLKPSDSKDSIASLFRGVINLQARYLLASPYCNSFQAPAESAIPPAVNGAAKQDAVKPPYDNATVFECKYELDSLAAFLQVSSQYLDATADEGFFARFAWARAARAVLDTARAMTRPTYGEDGRVLENPYTFTRDTTRATETLANDGAGSPVANGTGLVRSAFRPSDDSTIFQLLVPSNMMFSYYLRKAAGIATAVGEAALAGEMTSLAEQIRDGIARHAVVRKGGPDGPKVFAFEVDGFGSAVVMDDANVPSLLAAPFWEFDKGDFAEIYANTRRAVLDEDGPDGNPYFMRGPVLSAVGGPHVGPGKGWPMASVVRILTSDDDGEITGVLGEVLRSTDGIGLMHESVDAFNASIWTRQW</sequence>
<proteinExistence type="predicted"/>
<dbReference type="InterPro" id="IPR008313">
    <property type="entry name" value="GH125"/>
</dbReference>
<dbReference type="Pfam" id="PF06824">
    <property type="entry name" value="Glyco_hydro_125"/>
    <property type="match status" value="1"/>
</dbReference>
<dbReference type="SMART" id="SM01149">
    <property type="entry name" value="DUF1237"/>
    <property type="match status" value="1"/>
</dbReference>
<dbReference type="Proteomes" id="UP000319257">
    <property type="component" value="Unassembled WGS sequence"/>
</dbReference>
<keyword evidence="2" id="KW-0732">Signal</keyword>
<dbReference type="AlphaFoldDB" id="A0A507AZQ0"/>
<dbReference type="GeneID" id="41976183"/>
<comment type="caution">
    <text evidence="3">The sequence shown here is derived from an EMBL/GenBank/DDBJ whole genome shotgun (WGS) entry which is preliminary data.</text>
</comment>
<evidence type="ECO:0000313" key="4">
    <source>
        <dbReference type="Proteomes" id="UP000319257"/>
    </source>
</evidence>
<feature type="region of interest" description="Disordered" evidence="1">
    <location>
        <begin position="23"/>
        <end position="43"/>
    </location>
</feature>
<dbReference type="InterPro" id="IPR008928">
    <property type="entry name" value="6-hairpin_glycosidase_sf"/>
</dbReference>
<dbReference type="EMBL" id="SKBQ01000059">
    <property type="protein sequence ID" value="TPX10331.1"/>
    <property type="molecule type" value="Genomic_DNA"/>
</dbReference>
<feature type="signal peptide" evidence="2">
    <location>
        <begin position="1"/>
        <end position="21"/>
    </location>
</feature>
<dbReference type="OrthoDB" id="7771656at2759"/>
<keyword evidence="4" id="KW-1185">Reference proteome</keyword>
<evidence type="ECO:0000256" key="2">
    <source>
        <dbReference type="SAM" id="SignalP"/>
    </source>
</evidence>
<dbReference type="InParanoid" id="A0A507AZQ0"/>
<accession>A0A507AZQ0</accession>
<dbReference type="InterPro" id="IPR012341">
    <property type="entry name" value="6hp_glycosidase-like_sf"/>
</dbReference>